<keyword evidence="1" id="KW-1133">Transmembrane helix</keyword>
<proteinExistence type="predicted"/>
<comment type="caution">
    <text evidence="2">The sequence shown here is derived from an EMBL/GenBank/DDBJ whole genome shotgun (WGS) entry which is preliminary data.</text>
</comment>
<keyword evidence="3" id="KW-1185">Reference proteome</keyword>
<name>A0A4S4K8S0_9APHY</name>
<dbReference type="Proteomes" id="UP000309038">
    <property type="component" value="Unassembled WGS sequence"/>
</dbReference>
<protein>
    <submittedName>
        <fullName evidence="2">Uncharacterized protein</fullName>
    </submittedName>
</protein>
<evidence type="ECO:0000313" key="2">
    <source>
        <dbReference type="EMBL" id="THG94265.1"/>
    </source>
</evidence>
<dbReference type="InterPro" id="IPR019317">
    <property type="entry name" value="BRI3"/>
</dbReference>
<reference evidence="2 3" key="1">
    <citation type="submission" date="2019-02" db="EMBL/GenBank/DDBJ databases">
        <title>Genome sequencing of the rare red list fungi Phlebia centrifuga.</title>
        <authorList>
            <person name="Buettner E."/>
            <person name="Kellner H."/>
        </authorList>
    </citation>
    <scope>NUCLEOTIDE SEQUENCE [LARGE SCALE GENOMIC DNA]</scope>
    <source>
        <strain evidence="2 3">DSM 108282</strain>
    </source>
</reference>
<sequence>MEEAKVGSQYQNELLARCARGQHDVETKYGMCGIITAIACFPCGLICLFKDSKKRCARCGEPCE</sequence>
<keyword evidence="1" id="KW-0812">Transmembrane</keyword>
<feature type="transmembrane region" description="Helical" evidence="1">
    <location>
        <begin position="28"/>
        <end position="49"/>
    </location>
</feature>
<evidence type="ECO:0000313" key="3">
    <source>
        <dbReference type="Proteomes" id="UP000309038"/>
    </source>
</evidence>
<organism evidence="2 3">
    <name type="scientific">Hermanssonia centrifuga</name>
    <dbReference type="NCBI Taxonomy" id="98765"/>
    <lineage>
        <taxon>Eukaryota</taxon>
        <taxon>Fungi</taxon>
        <taxon>Dikarya</taxon>
        <taxon>Basidiomycota</taxon>
        <taxon>Agaricomycotina</taxon>
        <taxon>Agaricomycetes</taxon>
        <taxon>Polyporales</taxon>
        <taxon>Meruliaceae</taxon>
        <taxon>Hermanssonia</taxon>
    </lineage>
</organism>
<accession>A0A4S4K8S0</accession>
<gene>
    <name evidence="2" type="ORF">EW026_g7170</name>
</gene>
<evidence type="ECO:0000256" key="1">
    <source>
        <dbReference type="SAM" id="Phobius"/>
    </source>
</evidence>
<dbReference type="AlphaFoldDB" id="A0A4S4K8S0"/>
<dbReference type="Pfam" id="PF10164">
    <property type="entry name" value="BRI3"/>
    <property type="match status" value="1"/>
</dbReference>
<keyword evidence="1" id="KW-0472">Membrane</keyword>
<dbReference type="EMBL" id="SGPJ01000474">
    <property type="protein sequence ID" value="THG94265.1"/>
    <property type="molecule type" value="Genomic_DNA"/>
</dbReference>